<dbReference type="EMBL" id="CAFABA010000113">
    <property type="protein sequence ID" value="CAB4835110.1"/>
    <property type="molecule type" value="Genomic_DNA"/>
</dbReference>
<dbReference type="PANTHER" id="PTHR30136">
    <property type="entry name" value="HELIX-TURN-HELIX TRANSCRIPTIONAL REGULATOR, ICLR FAMILY"/>
    <property type="match status" value="1"/>
</dbReference>
<dbReference type="Pfam" id="PF09339">
    <property type="entry name" value="HTH_IclR"/>
    <property type="match status" value="1"/>
</dbReference>
<sequence length="343" mass="37510">MSYPISPPTVSFSSIIFTTTAYLLKYQLTRQYSNARMALAPSAPAHRVVDVISYLAAHPTVELSVSDIARGTGLNRTTCQSILLSLEPRGWVQRRSDLRYALGAGMIPLGEAALAGLQVVDELRAELDTLVAAVGLEALASVVSGDEIVVVAHARLAGVLSQTVRLGQTIPFVPPFGIAHLLHAPDGTIDAWLDRARVKFEPDERRAYRESIRFAEDRGYVVVLDVEARRRFEQAVSELADRPASHAARRRRDELVARLHREERSFGPWTGSESAEVSQISAAVYGHDGHPVAAIGVHAQPHQIDPSRISEHATSVLEAADRVTARIHGRNPAMSARRPTRHV</sequence>
<dbReference type="PROSITE" id="PS51077">
    <property type="entry name" value="HTH_ICLR"/>
    <property type="match status" value="1"/>
</dbReference>
<dbReference type="SUPFAM" id="SSF46785">
    <property type="entry name" value="Winged helix' DNA-binding domain"/>
    <property type="match status" value="1"/>
</dbReference>
<evidence type="ECO:0000259" key="5">
    <source>
        <dbReference type="PROSITE" id="PS51078"/>
    </source>
</evidence>
<dbReference type="InterPro" id="IPR036388">
    <property type="entry name" value="WH-like_DNA-bd_sf"/>
</dbReference>
<feature type="domain" description="HTH iclR-type" evidence="4">
    <location>
        <begin position="42"/>
        <end position="104"/>
    </location>
</feature>
<keyword evidence="1" id="KW-0805">Transcription regulation</keyword>
<keyword evidence="2" id="KW-0238">DNA-binding</keyword>
<evidence type="ECO:0000313" key="9">
    <source>
        <dbReference type="EMBL" id="CAB4980095.1"/>
    </source>
</evidence>
<keyword evidence="3" id="KW-0804">Transcription</keyword>
<dbReference type="InterPro" id="IPR005471">
    <property type="entry name" value="Tscrpt_reg_IclR_N"/>
</dbReference>
<protein>
    <submittedName>
        <fullName evidence="7">Unannotated protein</fullName>
    </submittedName>
</protein>
<reference evidence="7" key="1">
    <citation type="submission" date="2020-05" db="EMBL/GenBank/DDBJ databases">
        <authorList>
            <person name="Chiriac C."/>
            <person name="Salcher M."/>
            <person name="Ghai R."/>
            <person name="Kavagutti S V."/>
        </authorList>
    </citation>
    <scope>NUCLEOTIDE SEQUENCE</scope>
</reference>
<evidence type="ECO:0000256" key="3">
    <source>
        <dbReference type="ARBA" id="ARBA00023163"/>
    </source>
</evidence>
<evidence type="ECO:0000256" key="1">
    <source>
        <dbReference type="ARBA" id="ARBA00023015"/>
    </source>
</evidence>
<evidence type="ECO:0000256" key="2">
    <source>
        <dbReference type="ARBA" id="ARBA00023125"/>
    </source>
</evidence>
<organism evidence="7">
    <name type="scientific">freshwater metagenome</name>
    <dbReference type="NCBI Taxonomy" id="449393"/>
    <lineage>
        <taxon>unclassified sequences</taxon>
        <taxon>metagenomes</taxon>
        <taxon>ecological metagenomes</taxon>
    </lineage>
</organism>
<name>A0A6J7ARC6_9ZZZZ</name>
<dbReference type="AlphaFoldDB" id="A0A6J7ARC6"/>
<dbReference type="InterPro" id="IPR050707">
    <property type="entry name" value="HTH_MetabolicPath_Reg"/>
</dbReference>
<evidence type="ECO:0000313" key="8">
    <source>
        <dbReference type="EMBL" id="CAB4893573.1"/>
    </source>
</evidence>
<evidence type="ECO:0000259" key="4">
    <source>
        <dbReference type="PROSITE" id="PS51077"/>
    </source>
</evidence>
<feature type="domain" description="IclR-ED" evidence="5">
    <location>
        <begin position="105"/>
        <end position="329"/>
    </location>
</feature>
<dbReference type="EMBL" id="CAFBMH010000009">
    <property type="protein sequence ID" value="CAB4893573.1"/>
    <property type="molecule type" value="Genomic_DNA"/>
</dbReference>
<proteinExistence type="predicted"/>
<dbReference type="SMART" id="SM00346">
    <property type="entry name" value="HTH_ICLR"/>
    <property type="match status" value="1"/>
</dbReference>
<dbReference type="GO" id="GO:0003677">
    <property type="term" value="F:DNA binding"/>
    <property type="evidence" value="ECO:0007669"/>
    <property type="project" value="UniProtKB-KW"/>
</dbReference>
<dbReference type="SUPFAM" id="SSF55781">
    <property type="entry name" value="GAF domain-like"/>
    <property type="match status" value="1"/>
</dbReference>
<gene>
    <name evidence="6" type="ORF">UFOPK2754_00078</name>
    <name evidence="7" type="ORF">UFOPK3139_02314</name>
    <name evidence="8" type="ORF">UFOPK3543_00442</name>
    <name evidence="9" type="ORF">UFOPK3967_00303</name>
</gene>
<dbReference type="Gene3D" id="3.30.450.40">
    <property type="match status" value="1"/>
</dbReference>
<dbReference type="GO" id="GO:0003700">
    <property type="term" value="F:DNA-binding transcription factor activity"/>
    <property type="evidence" value="ECO:0007669"/>
    <property type="project" value="TreeGrafter"/>
</dbReference>
<dbReference type="Gene3D" id="1.10.10.10">
    <property type="entry name" value="Winged helix-like DNA-binding domain superfamily/Winged helix DNA-binding domain"/>
    <property type="match status" value="1"/>
</dbReference>
<evidence type="ECO:0000313" key="7">
    <source>
        <dbReference type="EMBL" id="CAB4835110.1"/>
    </source>
</evidence>
<dbReference type="PANTHER" id="PTHR30136:SF35">
    <property type="entry name" value="HTH-TYPE TRANSCRIPTIONAL REGULATOR RV1719"/>
    <property type="match status" value="1"/>
</dbReference>
<dbReference type="InterPro" id="IPR036390">
    <property type="entry name" value="WH_DNA-bd_sf"/>
</dbReference>
<dbReference type="InterPro" id="IPR029016">
    <property type="entry name" value="GAF-like_dom_sf"/>
</dbReference>
<evidence type="ECO:0000313" key="6">
    <source>
        <dbReference type="EMBL" id="CAB4725084.1"/>
    </source>
</evidence>
<dbReference type="PROSITE" id="PS51078">
    <property type="entry name" value="ICLR_ED"/>
    <property type="match status" value="1"/>
</dbReference>
<dbReference type="InterPro" id="IPR014757">
    <property type="entry name" value="Tscrpt_reg_IclR_C"/>
</dbReference>
<accession>A0A6J7ARC6</accession>
<dbReference type="GO" id="GO:0045892">
    <property type="term" value="P:negative regulation of DNA-templated transcription"/>
    <property type="evidence" value="ECO:0007669"/>
    <property type="project" value="TreeGrafter"/>
</dbReference>
<dbReference type="EMBL" id="CAFBOS010000011">
    <property type="protein sequence ID" value="CAB4980095.1"/>
    <property type="molecule type" value="Genomic_DNA"/>
</dbReference>
<dbReference type="EMBL" id="CAEZYR010000002">
    <property type="protein sequence ID" value="CAB4725084.1"/>
    <property type="molecule type" value="Genomic_DNA"/>
</dbReference>